<evidence type="ECO:0000256" key="3">
    <source>
        <dbReference type="ARBA" id="ARBA00023002"/>
    </source>
</evidence>
<keyword evidence="2" id="KW-0521">NADP</keyword>
<dbReference type="PIRSF" id="PIRSF000097">
    <property type="entry name" value="AKR"/>
    <property type="match status" value="1"/>
</dbReference>
<dbReference type="InterPro" id="IPR036812">
    <property type="entry name" value="NAD(P)_OxRdtase_dom_sf"/>
</dbReference>
<dbReference type="GO" id="GO:0016491">
    <property type="term" value="F:oxidoreductase activity"/>
    <property type="evidence" value="ECO:0007669"/>
    <property type="project" value="UniProtKB-KW"/>
</dbReference>
<keyword evidence="9" id="KW-1185">Reference proteome</keyword>
<comment type="similarity">
    <text evidence="1">Belongs to the aldo/keto reductase family.</text>
</comment>
<dbReference type="Pfam" id="PF00248">
    <property type="entry name" value="Aldo_ket_red"/>
    <property type="match status" value="1"/>
</dbReference>
<dbReference type="AlphaFoldDB" id="A0A9P0JMP8"/>
<reference evidence="8" key="1">
    <citation type="submission" date="2022-03" db="EMBL/GenBank/DDBJ databases">
        <authorList>
            <person name="Sayadi A."/>
        </authorList>
    </citation>
    <scope>NUCLEOTIDE SEQUENCE</scope>
</reference>
<dbReference type="PROSITE" id="PS00063">
    <property type="entry name" value="ALDOKETO_REDUCTASE_3"/>
    <property type="match status" value="1"/>
</dbReference>
<accession>A0A9P0JMP8</accession>
<dbReference type="OrthoDB" id="416253at2759"/>
<dbReference type="InterPro" id="IPR018170">
    <property type="entry name" value="Aldo/ket_reductase_CS"/>
</dbReference>
<keyword evidence="3" id="KW-0560">Oxidoreductase</keyword>
<evidence type="ECO:0000259" key="7">
    <source>
        <dbReference type="Pfam" id="PF00248"/>
    </source>
</evidence>
<feature type="binding site" evidence="5">
    <location>
        <position position="142"/>
    </location>
    <ligand>
        <name>substrate</name>
    </ligand>
</feature>
<evidence type="ECO:0000256" key="6">
    <source>
        <dbReference type="PIRSR" id="PIRSR000097-3"/>
    </source>
</evidence>
<comment type="caution">
    <text evidence="8">The sequence shown here is derived from an EMBL/GenBank/DDBJ whole genome shotgun (WGS) entry which is preliminary data.</text>
</comment>
<dbReference type="Gene3D" id="3.20.20.100">
    <property type="entry name" value="NADP-dependent oxidoreductase domain"/>
    <property type="match status" value="1"/>
</dbReference>
<dbReference type="SUPFAM" id="SSF51430">
    <property type="entry name" value="NAD(P)-linked oxidoreductase"/>
    <property type="match status" value="1"/>
</dbReference>
<feature type="site" description="Lowers pKa of active site Tyr" evidence="6">
    <location>
        <position position="109"/>
    </location>
</feature>
<dbReference type="PRINTS" id="PR00069">
    <property type="entry name" value="ALDKETRDTASE"/>
</dbReference>
<proteinExistence type="inferred from homology"/>
<dbReference type="FunFam" id="3.20.20.100:FF:000006">
    <property type="entry name" value="Aldo-keto reductase family 1 member A1"/>
    <property type="match status" value="1"/>
</dbReference>
<evidence type="ECO:0000256" key="1">
    <source>
        <dbReference type="ARBA" id="ARBA00007905"/>
    </source>
</evidence>
<gene>
    <name evidence="8" type="ORF">ACAOBT_LOCUS1471</name>
</gene>
<evidence type="ECO:0000256" key="2">
    <source>
        <dbReference type="ARBA" id="ARBA00022857"/>
    </source>
</evidence>
<sequence length="360" mass="41263">MLIKNTIFRGIKLLKICVTQKNSFQTGFIKTSQKTVKLANGADIPIVGLGTWRSQPEEIENAVQIALENGYRHIDTAFNYNTEEYIGNVLHKWLESGKIKREELFITTKLPNFGNRPADVEKYLKLSLERLQLDYVDLYLIHMPFSFHSNEAGNGPLKNEDGSFSLDTENDIISTWKELEKQVQKGLTKAIGLSNFNSEQVQRIHRAEIKPVVNQVELHAYLQQKELRDACKILNVAVTAFSPLGSPGANTHFQNKYSYSLNDFPDILGHPIVKELSEKYRKQPGQILLRHLIQQDVIVIPKSTNPERIKANIDLFDFDLSSDDLEKLNALDKKEDGRIFDFMFFKGVDKHPEYPFKARL</sequence>
<dbReference type="Proteomes" id="UP001152888">
    <property type="component" value="Unassembled WGS sequence"/>
</dbReference>
<evidence type="ECO:0000313" key="8">
    <source>
        <dbReference type="EMBL" id="CAH1956251.1"/>
    </source>
</evidence>
<feature type="active site" description="Proton donor" evidence="4">
    <location>
        <position position="80"/>
    </location>
</feature>
<organism evidence="8 9">
    <name type="scientific">Acanthoscelides obtectus</name>
    <name type="common">Bean weevil</name>
    <name type="synonym">Bruchus obtectus</name>
    <dbReference type="NCBI Taxonomy" id="200917"/>
    <lineage>
        <taxon>Eukaryota</taxon>
        <taxon>Metazoa</taxon>
        <taxon>Ecdysozoa</taxon>
        <taxon>Arthropoda</taxon>
        <taxon>Hexapoda</taxon>
        <taxon>Insecta</taxon>
        <taxon>Pterygota</taxon>
        <taxon>Neoptera</taxon>
        <taxon>Endopterygota</taxon>
        <taxon>Coleoptera</taxon>
        <taxon>Polyphaga</taxon>
        <taxon>Cucujiformia</taxon>
        <taxon>Chrysomeloidea</taxon>
        <taxon>Chrysomelidae</taxon>
        <taxon>Bruchinae</taxon>
        <taxon>Bruchini</taxon>
        <taxon>Acanthoscelides</taxon>
    </lineage>
</organism>
<dbReference type="InterPro" id="IPR020471">
    <property type="entry name" value="AKR"/>
</dbReference>
<dbReference type="PROSITE" id="PS00062">
    <property type="entry name" value="ALDOKETO_REDUCTASE_2"/>
    <property type="match status" value="1"/>
</dbReference>
<evidence type="ECO:0000313" key="9">
    <source>
        <dbReference type="Proteomes" id="UP001152888"/>
    </source>
</evidence>
<dbReference type="PROSITE" id="PS00798">
    <property type="entry name" value="ALDOKETO_REDUCTASE_1"/>
    <property type="match status" value="1"/>
</dbReference>
<dbReference type="PANTHER" id="PTHR11732">
    <property type="entry name" value="ALDO/KETO REDUCTASE"/>
    <property type="match status" value="1"/>
</dbReference>
<evidence type="ECO:0000256" key="5">
    <source>
        <dbReference type="PIRSR" id="PIRSR000097-2"/>
    </source>
</evidence>
<dbReference type="InterPro" id="IPR023210">
    <property type="entry name" value="NADP_OxRdtase_dom"/>
</dbReference>
<dbReference type="EMBL" id="CAKOFQ010006664">
    <property type="protein sequence ID" value="CAH1956251.1"/>
    <property type="molecule type" value="Genomic_DNA"/>
</dbReference>
<feature type="domain" description="NADP-dependent oxidoreductase" evidence="7">
    <location>
        <begin position="48"/>
        <end position="332"/>
    </location>
</feature>
<protein>
    <recommendedName>
        <fullName evidence="7">NADP-dependent oxidoreductase domain-containing protein</fullName>
    </recommendedName>
</protein>
<name>A0A9P0JMP8_ACAOB</name>
<evidence type="ECO:0000256" key="4">
    <source>
        <dbReference type="PIRSR" id="PIRSR000097-1"/>
    </source>
</evidence>